<organism evidence="1 2">
    <name type="scientific">Naganishia cerealis</name>
    <dbReference type="NCBI Taxonomy" id="610337"/>
    <lineage>
        <taxon>Eukaryota</taxon>
        <taxon>Fungi</taxon>
        <taxon>Dikarya</taxon>
        <taxon>Basidiomycota</taxon>
        <taxon>Agaricomycotina</taxon>
        <taxon>Tremellomycetes</taxon>
        <taxon>Filobasidiales</taxon>
        <taxon>Filobasidiaceae</taxon>
        <taxon>Naganishia</taxon>
    </lineage>
</organism>
<sequence length="870" mass="98078">MAPNTWLPLWNSTQEPPTTTLQEPEPIKSRLNQNTPPRSLLLSPQKSTNGNRKRHFSAGSSAMQPPKAKNLEIPSRSWLWGGRLKMKTEDDHDDTSNGNDEVQDYENEDMDDEEGDYEEEEEEEDYSNEVDERAVKKKRGWSFWSNQNTVESSQDQKDNRERENKDEKTDKEKDKKRDVSNTLLTTASLPTKQDLLANDQKQQDGEVDDAVLYKPHDLALQFNKINTHKNENLRENLIVPNWNLCLPLQNSSLSSTTGIALSLFGSASTANQNQQQNQKLDLRSWRQVLNQLLNRLGFSSQSLVGVVGSADREDGVESEDSAEGGAHAEISESDQVEREVNLLYEKTYRLYGRSLAKLPNRKRACLPNYNKYYTADGHTQDLEQHNYLYNPEQGVTISNDPMGNLLINHKPNSDQKSGTFQSNIVTQKAGPLRKIKKILIIGIHGFFPTRMIRPIIGAPKGTSLKFANEAEKAMIRYCVENNMISDDETNSISIQKIALEKEGKIFDRVQFFTDILTQWQREINDADFIFVASHSQGCVVSIILLARLIKLGILKDAIKKRIGLLGMAGINNGPFYGVDKSFFMKAYSAIEHDSLMELFELTKFTSEQSLAYKESMQIIINANVKLTFIGSINDQLVPMYSAVASHVFHPNIYRACYIDHTSLTPPFISKLVSLCCHLLNIGFFDNNVLKELSPILAGPLTGGGHSKIYNDGKVYDLGIKFALDTDDIVIPPTSSSHMIAELANSNHEGLSEGSLVKGVGGYDSLDAAASADEVHKLPFTNQVYIKEYNVSKVGTNPFILPWCLRGLLFNIEKNWPNNNKLLLVDNGRDVGKNGYDEINELYELFELWKPETKLLKDLKFRLNGLRASKL</sequence>
<reference evidence="1" key="1">
    <citation type="submission" date="2023-04" db="EMBL/GenBank/DDBJ databases">
        <title>Draft Genome sequencing of Naganishia species isolated from polar environments using Oxford Nanopore Technology.</title>
        <authorList>
            <person name="Leo P."/>
            <person name="Venkateswaran K."/>
        </authorList>
    </citation>
    <scope>NUCLEOTIDE SEQUENCE</scope>
    <source>
        <strain evidence="1">MNA-CCFEE 5261</strain>
    </source>
</reference>
<evidence type="ECO:0000313" key="2">
    <source>
        <dbReference type="Proteomes" id="UP001241377"/>
    </source>
</evidence>
<keyword evidence="2" id="KW-1185">Reference proteome</keyword>
<accession>A0ACC2WFH6</accession>
<evidence type="ECO:0000313" key="1">
    <source>
        <dbReference type="EMBL" id="KAJ9109601.1"/>
    </source>
</evidence>
<protein>
    <submittedName>
        <fullName evidence="1">Uncharacterized protein</fullName>
    </submittedName>
</protein>
<name>A0ACC2WFH6_9TREE</name>
<dbReference type="Proteomes" id="UP001241377">
    <property type="component" value="Unassembled WGS sequence"/>
</dbReference>
<comment type="caution">
    <text evidence="1">The sequence shown here is derived from an EMBL/GenBank/DDBJ whole genome shotgun (WGS) entry which is preliminary data.</text>
</comment>
<dbReference type="EMBL" id="JASBWR010000017">
    <property type="protein sequence ID" value="KAJ9109601.1"/>
    <property type="molecule type" value="Genomic_DNA"/>
</dbReference>
<proteinExistence type="predicted"/>
<gene>
    <name evidence="1" type="ORF">QFC19_002042</name>
</gene>